<evidence type="ECO:0000313" key="4">
    <source>
        <dbReference type="Proteomes" id="UP000324767"/>
    </source>
</evidence>
<comment type="caution">
    <text evidence="3">The sequence shown here is derived from an EMBL/GenBank/DDBJ whole genome shotgun (WGS) entry which is preliminary data.</text>
</comment>
<protein>
    <recommendedName>
        <fullName evidence="2">DUF7924 domain-containing protein</fullName>
    </recommendedName>
</protein>
<name>A0A5M8PVJ2_9LECA</name>
<organism evidence="3 4">
    <name type="scientific">Lasallia pustulata</name>
    <dbReference type="NCBI Taxonomy" id="136370"/>
    <lineage>
        <taxon>Eukaryota</taxon>
        <taxon>Fungi</taxon>
        <taxon>Dikarya</taxon>
        <taxon>Ascomycota</taxon>
        <taxon>Pezizomycotina</taxon>
        <taxon>Lecanoromycetes</taxon>
        <taxon>OSLEUM clade</taxon>
        <taxon>Umbilicariomycetidae</taxon>
        <taxon>Umbilicariales</taxon>
        <taxon>Umbilicariaceae</taxon>
        <taxon>Lasallia</taxon>
    </lineage>
</organism>
<evidence type="ECO:0000259" key="2">
    <source>
        <dbReference type="Pfam" id="PF25545"/>
    </source>
</evidence>
<dbReference type="InterPro" id="IPR057684">
    <property type="entry name" value="DUF7924"/>
</dbReference>
<dbReference type="PANTHER" id="PTHR42470:SF1">
    <property type="entry name" value="VAST DOMAIN-CONTAINING PROTEIN"/>
    <property type="match status" value="1"/>
</dbReference>
<dbReference type="OrthoDB" id="5426775at2759"/>
<sequence>MLYGYNRLGAFPQQQSHLISMGTEIVANSQGLILPFFVIEFKADGPGASRSLWVATNQCLGGSASCVNIAERLNRQLRQCDNQEIEPIDSAAFSIAMNGTEARLYISWKHNELDYYVRKVDSFLLQKDRDYIDFRKHMLNIIDWGKGKRLKQIRDSLDILVEENRKTASQQAKSRPPPTDDSANSKSYKRKNSRKGKTFDHSSDAIQDSQSSHYQSNEEDDPSSQLLTETRYYTSFSDQDGYNLPAQQPLSSDYAYNPPDVQRPMTSDCQYDPIAYYYCYSLYDE</sequence>
<feature type="compositionally biased region" description="Basic residues" evidence="1">
    <location>
        <begin position="187"/>
        <end position="196"/>
    </location>
</feature>
<evidence type="ECO:0000256" key="1">
    <source>
        <dbReference type="SAM" id="MobiDB-lite"/>
    </source>
</evidence>
<accession>A0A5M8PVJ2</accession>
<proteinExistence type="predicted"/>
<evidence type="ECO:0000313" key="3">
    <source>
        <dbReference type="EMBL" id="KAA6413416.1"/>
    </source>
</evidence>
<dbReference type="PANTHER" id="PTHR42470">
    <property type="entry name" value="VAST DOMAIN-CONTAINING PROTEIN"/>
    <property type="match status" value="1"/>
</dbReference>
<reference evidence="3 4" key="1">
    <citation type="submission" date="2019-09" db="EMBL/GenBank/DDBJ databases">
        <title>The hologenome of the rock-dwelling lichen Lasallia pustulata.</title>
        <authorList>
            <person name="Greshake Tzovaras B."/>
            <person name="Segers F."/>
            <person name="Bicker A."/>
            <person name="Dal Grande F."/>
            <person name="Otte J."/>
            <person name="Hankeln T."/>
            <person name="Schmitt I."/>
            <person name="Ebersberger I."/>
        </authorList>
    </citation>
    <scope>NUCLEOTIDE SEQUENCE [LARGE SCALE GENOMIC DNA]</scope>
    <source>
        <strain evidence="3">A1-1</strain>
    </source>
</reference>
<feature type="region of interest" description="Disordered" evidence="1">
    <location>
        <begin position="165"/>
        <end position="266"/>
    </location>
</feature>
<feature type="compositionally biased region" description="Polar residues" evidence="1">
    <location>
        <begin position="204"/>
        <end position="215"/>
    </location>
</feature>
<dbReference type="Pfam" id="PF25545">
    <property type="entry name" value="DUF7924"/>
    <property type="match status" value="1"/>
</dbReference>
<dbReference type="AlphaFoldDB" id="A0A5M8PVJ2"/>
<dbReference type="Proteomes" id="UP000324767">
    <property type="component" value="Unassembled WGS sequence"/>
</dbReference>
<feature type="domain" description="DUF7924" evidence="2">
    <location>
        <begin position="3"/>
        <end position="156"/>
    </location>
</feature>
<gene>
    <name evidence="3" type="ORF">FRX48_03162</name>
</gene>
<feature type="compositionally biased region" description="Polar residues" evidence="1">
    <location>
        <begin position="223"/>
        <end position="251"/>
    </location>
</feature>
<dbReference type="EMBL" id="VXIT01000004">
    <property type="protein sequence ID" value="KAA6413416.1"/>
    <property type="molecule type" value="Genomic_DNA"/>
</dbReference>